<organism evidence="1 2">
    <name type="scientific">Arabidopsis thaliana x Arabidopsis arenosa</name>
    <dbReference type="NCBI Taxonomy" id="1240361"/>
    <lineage>
        <taxon>Eukaryota</taxon>
        <taxon>Viridiplantae</taxon>
        <taxon>Streptophyta</taxon>
        <taxon>Embryophyta</taxon>
        <taxon>Tracheophyta</taxon>
        <taxon>Spermatophyta</taxon>
        <taxon>Magnoliopsida</taxon>
        <taxon>eudicotyledons</taxon>
        <taxon>Gunneridae</taxon>
        <taxon>Pentapetalae</taxon>
        <taxon>rosids</taxon>
        <taxon>malvids</taxon>
        <taxon>Brassicales</taxon>
        <taxon>Brassicaceae</taxon>
        <taxon>Camelineae</taxon>
        <taxon>Arabidopsis</taxon>
    </lineage>
</organism>
<comment type="caution">
    <text evidence="1">The sequence shown here is derived from an EMBL/GenBank/DDBJ whole genome shotgun (WGS) entry which is preliminary data.</text>
</comment>
<reference evidence="1 2" key="1">
    <citation type="submission" date="2020-12" db="EMBL/GenBank/DDBJ databases">
        <title>Concerted genomic and epigenomic changes stabilize Arabidopsis allopolyploids.</title>
        <authorList>
            <person name="Chen Z."/>
        </authorList>
    </citation>
    <scope>NUCLEOTIDE SEQUENCE [LARGE SCALE GENOMIC DNA]</scope>
    <source>
        <strain evidence="1">Allo738</strain>
        <tissue evidence="1">Leaf</tissue>
    </source>
</reference>
<accession>A0A8T1XSF7</accession>
<protein>
    <submittedName>
        <fullName evidence="1">Uncharacterized protein</fullName>
    </submittedName>
</protein>
<proteinExistence type="predicted"/>
<keyword evidence="2" id="KW-1185">Reference proteome</keyword>
<dbReference type="EMBL" id="JAEFBK010000013">
    <property type="protein sequence ID" value="KAG7534141.1"/>
    <property type="molecule type" value="Genomic_DNA"/>
</dbReference>
<dbReference type="Proteomes" id="UP000694240">
    <property type="component" value="Chromosome 13"/>
</dbReference>
<dbReference type="AlphaFoldDB" id="A0A8T1XSF7"/>
<evidence type="ECO:0000313" key="1">
    <source>
        <dbReference type="EMBL" id="KAG7534141.1"/>
    </source>
</evidence>
<gene>
    <name evidence="1" type="ORF">ISN45_Aa08g017200</name>
</gene>
<evidence type="ECO:0000313" key="2">
    <source>
        <dbReference type="Proteomes" id="UP000694240"/>
    </source>
</evidence>
<sequence>MWRRSVSSHHETLTADVVADSPRRLTVLCGELASEIEISGSAFSDLNTWSSLLCDMAHISGLISAQLHCHECKALTRLEKEKRKFVTPTIRMMVKLYIKRNVQNEKVLPITTTDNYSLVEALVSQGRCLGEGACMWLQELKCLWTGVLIGTIDEEAK</sequence>
<name>A0A8T1XSF7_9BRAS</name>